<gene>
    <name evidence="2" type="ORF">C4B24_03775</name>
</gene>
<protein>
    <recommendedName>
        <fullName evidence="4">Variable surface lipoprotein</fullName>
    </recommendedName>
</protein>
<dbReference type="RefSeq" id="WP_131599432.1">
    <property type="nucleotide sequence ID" value="NZ_CBDBYK010000009.1"/>
</dbReference>
<feature type="signal peptide" evidence="1">
    <location>
        <begin position="1"/>
        <end position="24"/>
    </location>
</feature>
<evidence type="ECO:0000256" key="1">
    <source>
        <dbReference type="SAM" id="SignalP"/>
    </source>
</evidence>
<dbReference type="AlphaFoldDB" id="A0A4R0XV83"/>
<evidence type="ECO:0000313" key="2">
    <source>
        <dbReference type="EMBL" id="TCG10821.1"/>
    </source>
</evidence>
<sequence length="110" mass="12619">MNKRKKISIGFVTSLAIIAPIALVSSCKDITAEANKDINYPNLNYKKSGINGFKNLSEKIKEDWDNKMGEKFIIKITNKSNKSKEFSILKKDGELKRDKKISEIKDFYEQ</sequence>
<comment type="caution">
    <text evidence="2">The sequence shown here is derived from an EMBL/GenBank/DDBJ whole genome shotgun (WGS) entry which is preliminary data.</text>
</comment>
<name>A0A4R0XV83_9MOLU</name>
<dbReference type="EMBL" id="PSZO01000020">
    <property type="protein sequence ID" value="TCG10821.1"/>
    <property type="molecule type" value="Genomic_DNA"/>
</dbReference>
<dbReference type="Proteomes" id="UP000294192">
    <property type="component" value="Unassembled WGS sequence"/>
</dbReference>
<reference evidence="2 3" key="1">
    <citation type="submission" date="2018-02" db="EMBL/GenBank/DDBJ databases">
        <title>Mycoplasma marinum and Mycoplasma todarodis sp. nov., moderately halophilic and psychrotolerant mycoplasmas isolated from cephalopods.</title>
        <authorList>
            <person name="Viver T."/>
        </authorList>
    </citation>
    <scope>NUCLEOTIDE SEQUENCE [LARGE SCALE GENOMIC DNA]</scope>
    <source>
        <strain evidence="2 3">PE</strain>
    </source>
</reference>
<organism evidence="2 3">
    <name type="scientific">Mycoplasma marinum</name>
    <dbReference type="NCBI Taxonomy" id="1937190"/>
    <lineage>
        <taxon>Bacteria</taxon>
        <taxon>Bacillati</taxon>
        <taxon>Mycoplasmatota</taxon>
        <taxon>Mollicutes</taxon>
        <taxon>Mycoplasmataceae</taxon>
        <taxon>Mycoplasma</taxon>
    </lineage>
</organism>
<evidence type="ECO:0008006" key="4">
    <source>
        <dbReference type="Google" id="ProtNLM"/>
    </source>
</evidence>
<keyword evidence="1" id="KW-0732">Signal</keyword>
<accession>A0A4R0XV83</accession>
<feature type="chain" id="PRO_5020395394" description="Variable surface lipoprotein" evidence="1">
    <location>
        <begin position="25"/>
        <end position="110"/>
    </location>
</feature>
<evidence type="ECO:0000313" key="3">
    <source>
        <dbReference type="Proteomes" id="UP000294192"/>
    </source>
</evidence>
<keyword evidence="3" id="KW-1185">Reference proteome</keyword>
<proteinExistence type="predicted"/>
<dbReference type="PROSITE" id="PS51257">
    <property type="entry name" value="PROKAR_LIPOPROTEIN"/>
    <property type="match status" value="1"/>
</dbReference>